<comment type="caution">
    <text evidence="2">The sequence shown here is derived from an EMBL/GenBank/DDBJ whole genome shotgun (WGS) entry which is preliminary data.</text>
</comment>
<dbReference type="InterPro" id="IPR015947">
    <property type="entry name" value="PUA-like_sf"/>
</dbReference>
<dbReference type="SUPFAM" id="SSF88697">
    <property type="entry name" value="PUA domain-like"/>
    <property type="match status" value="1"/>
</dbReference>
<dbReference type="InterPro" id="IPR002740">
    <property type="entry name" value="EVE_domain"/>
</dbReference>
<dbReference type="EMBL" id="LWLV01000710">
    <property type="protein sequence ID" value="OTA41178.1"/>
    <property type="molecule type" value="Genomic_DNA"/>
</dbReference>
<dbReference type="PANTHER" id="PTHR14087:SF7">
    <property type="entry name" value="THYMOCYTE NUCLEAR PROTEIN 1"/>
    <property type="match status" value="1"/>
</dbReference>
<dbReference type="CDD" id="cd21133">
    <property type="entry name" value="EVE"/>
    <property type="match status" value="1"/>
</dbReference>
<name>A0A1Y2T477_SYMTR</name>
<dbReference type="Proteomes" id="UP000194267">
    <property type="component" value="Unassembled WGS sequence"/>
</dbReference>
<gene>
    <name evidence="2" type="ORF">A6D92_09175</name>
</gene>
<dbReference type="PANTHER" id="PTHR14087">
    <property type="entry name" value="THYMOCYTE NUCLEAR PROTEIN 1"/>
    <property type="match status" value="1"/>
</dbReference>
<reference evidence="3" key="1">
    <citation type="submission" date="2016-04" db="EMBL/GenBank/DDBJ databases">
        <authorList>
            <person name="Antunes L.P."/>
            <person name="Martins L.F."/>
            <person name="Pereira R.V."/>
            <person name="Thomas A.M."/>
            <person name="Barbosa D."/>
            <person name="Nascimento L."/>
            <person name="Silva G.M."/>
            <person name="Condomitti G.W."/>
            <person name="Digiampietri L.A."/>
            <person name="Lombardi K.C."/>
            <person name="Ramos P.L."/>
            <person name="Quaggio R.B."/>
            <person name="Oliveira J.C."/>
            <person name="Pascon R.C."/>
            <person name="Cruz J.B."/>
            <person name="Silva A.M."/>
            <person name="Setubal J.C."/>
        </authorList>
    </citation>
    <scope>NUCLEOTIDE SEQUENCE [LARGE SCALE GENOMIC DNA]</scope>
</reference>
<dbReference type="InterPro" id="IPR047197">
    <property type="entry name" value="THYN1-like_EVE"/>
</dbReference>
<evidence type="ECO:0000313" key="3">
    <source>
        <dbReference type="Proteomes" id="UP000194267"/>
    </source>
</evidence>
<dbReference type="AlphaFoldDB" id="A0A1Y2T477"/>
<protein>
    <submittedName>
        <fullName evidence="2">Ubiquinol-cytochrome C reductase</fullName>
    </submittedName>
</protein>
<dbReference type="InterPro" id="IPR052181">
    <property type="entry name" value="5hmC_binding"/>
</dbReference>
<accession>A0A1Y2T477</accession>
<organism evidence="2 3">
    <name type="scientific">Symbiobacterium thermophilum</name>
    <dbReference type="NCBI Taxonomy" id="2734"/>
    <lineage>
        <taxon>Bacteria</taxon>
        <taxon>Bacillati</taxon>
        <taxon>Bacillota</taxon>
        <taxon>Clostridia</taxon>
        <taxon>Eubacteriales</taxon>
        <taxon>Symbiobacteriaceae</taxon>
        <taxon>Symbiobacterium</taxon>
    </lineage>
</organism>
<evidence type="ECO:0000259" key="1">
    <source>
        <dbReference type="Pfam" id="PF01878"/>
    </source>
</evidence>
<proteinExistence type="predicted"/>
<feature type="domain" description="EVE" evidence="1">
    <location>
        <begin position="1"/>
        <end position="127"/>
    </location>
</feature>
<dbReference type="Gene3D" id="3.10.590.10">
    <property type="entry name" value="ph1033 like domains"/>
    <property type="match status" value="1"/>
</dbReference>
<dbReference type="Pfam" id="PF01878">
    <property type="entry name" value="EVE"/>
    <property type="match status" value="1"/>
</dbReference>
<sequence length="135" mass="15336">MKTEPAVYSYDDLEKAGRDLWDGVRNAAAAKHMRAMRPGDLFLFYHTGDERAVVGVGRIVSDPYPDPTDSEGRWVAVDVEPLYRFRTPVTLADVKADPRFADWALVRQSRLSVMPVSQEQWAWLHEMGGTELREA</sequence>
<evidence type="ECO:0000313" key="2">
    <source>
        <dbReference type="EMBL" id="OTA41178.1"/>
    </source>
</evidence>